<gene>
    <name evidence="1" type="ORF">GcM1_248060</name>
</gene>
<sequence>MESEGKKWRDLYEFDTPVIHISDSDQTDELPELSSSATKLMHRFKINDVIIEMDRLKTNPNPTKKS</sequence>
<dbReference type="Proteomes" id="UP000285326">
    <property type="component" value="Unassembled WGS sequence"/>
</dbReference>
<protein>
    <submittedName>
        <fullName evidence="1">Uncharacterized protein</fullName>
    </submittedName>
</protein>
<evidence type="ECO:0000313" key="1">
    <source>
        <dbReference type="EMBL" id="RKF72310.1"/>
    </source>
</evidence>
<organism evidence="1 2">
    <name type="scientific">Golovinomyces cichoracearum</name>
    <dbReference type="NCBI Taxonomy" id="62708"/>
    <lineage>
        <taxon>Eukaryota</taxon>
        <taxon>Fungi</taxon>
        <taxon>Dikarya</taxon>
        <taxon>Ascomycota</taxon>
        <taxon>Pezizomycotina</taxon>
        <taxon>Leotiomycetes</taxon>
        <taxon>Erysiphales</taxon>
        <taxon>Erysiphaceae</taxon>
        <taxon>Golovinomyces</taxon>
    </lineage>
</organism>
<dbReference type="EMBL" id="MCBS01024868">
    <property type="protein sequence ID" value="RKF72310.1"/>
    <property type="molecule type" value="Genomic_DNA"/>
</dbReference>
<dbReference type="AlphaFoldDB" id="A0A420ICQ8"/>
<reference evidence="1 2" key="1">
    <citation type="journal article" date="2018" name="BMC Genomics">
        <title>Comparative genome analyses reveal sequence features reflecting distinct modes of host-adaptation between dicot and monocot powdery mildew.</title>
        <authorList>
            <person name="Wu Y."/>
            <person name="Ma X."/>
            <person name="Pan Z."/>
            <person name="Kale S.D."/>
            <person name="Song Y."/>
            <person name="King H."/>
            <person name="Zhang Q."/>
            <person name="Presley C."/>
            <person name="Deng X."/>
            <person name="Wei C.I."/>
            <person name="Xiao S."/>
        </authorList>
    </citation>
    <scope>NUCLEOTIDE SEQUENCE [LARGE SCALE GENOMIC DNA]</scope>
    <source>
        <strain evidence="1">UMSG1</strain>
    </source>
</reference>
<name>A0A420ICQ8_9PEZI</name>
<comment type="caution">
    <text evidence="1">The sequence shown here is derived from an EMBL/GenBank/DDBJ whole genome shotgun (WGS) entry which is preliminary data.</text>
</comment>
<proteinExistence type="predicted"/>
<accession>A0A420ICQ8</accession>
<evidence type="ECO:0000313" key="2">
    <source>
        <dbReference type="Proteomes" id="UP000285326"/>
    </source>
</evidence>
<dbReference type="Gene3D" id="3.40.30.10">
    <property type="entry name" value="Glutaredoxin"/>
    <property type="match status" value="1"/>
</dbReference>